<dbReference type="KEGG" id="nzo:SAMEA4504057_0966"/>
<feature type="active site" evidence="9">
    <location>
        <position position="239"/>
    </location>
</feature>
<dbReference type="CDD" id="cd00798">
    <property type="entry name" value="INT_XerDC_C"/>
    <property type="match status" value="1"/>
</dbReference>
<evidence type="ECO:0000256" key="8">
    <source>
        <dbReference type="ARBA" id="ARBA00023306"/>
    </source>
</evidence>
<dbReference type="AlphaFoldDB" id="A0AB38DQE1"/>
<dbReference type="GO" id="GO:0009037">
    <property type="term" value="F:tyrosine-based site-specific recombinase activity"/>
    <property type="evidence" value="ECO:0007669"/>
    <property type="project" value="UniProtKB-UniRule"/>
</dbReference>
<dbReference type="InterPro" id="IPR002104">
    <property type="entry name" value="Integrase_catalytic"/>
</dbReference>
<evidence type="ECO:0000259" key="10">
    <source>
        <dbReference type="PROSITE" id="PS51898"/>
    </source>
</evidence>
<dbReference type="Proteomes" id="UP000193466">
    <property type="component" value="Unassembled WGS sequence"/>
</dbReference>
<dbReference type="InterPro" id="IPR011010">
    <property type="entry name" value="DNA_brk_join_enz"/>
</dbReference>
<dbReference type="SUPFAM" id="SSF47823">
    <property type="entry name" value="lambda integrase-like, N-terminal domain"/>
    <property type="match status" value="1"/>
</dbReference>
<evidence type="ECO:0000256" key="6">
    <source>
        <dbReference type="ARBA" id="ARBA00023125"/>
    </source>
</evidence>
<dbReference type="PROSITE" id="PS51900">
    <property type="entry name" value="CB"/>
    <property type="match status" value="1"/>
</dbReference>
<evidence type="ECO:0000256" key="7">
    <source>
        <dbReference type="ARBA" id="ARBA00023172"/>
    </source>
</evidence>
<keyword evidence="7 9" id="KW-0233">DNA recombination</keyword>
<dbReference type="GO" id="GO:0006313">
    <property type="term" value="P:DNA transposition"/>
    <property type="evidence" value="ECO:0007669"/>
    <property type="project" value="UniProtKB-UniRule"/>
</dbReference>
<evidence type="ECO:0000256" key="1">
    <source>
        <dbReference type="ARBA" id="ARBA00004496"/>
    </source>
</evidence>
<comment type="subunit">
    <text evidence="9">Forms a cyclic heterotetrameric complex composed of two molecules of XerC and two molecules of XerD.</text>
</comment>
<evidence type="ECO:0000313" key="14">
    <source>
        <dbReference type="Proteomes" id="UP000193466"/>
    </source>
</evidence>
<keyword evidence="14" id="KW-1185">Reference proteome</keyword>
<reference evidence="12 14" key="1">
    <citation type="submission" date="2017-01" db="EMBL/GenBank/DDBJ databases">
        <authorList>
            <person name="Wolfgang W.J."/>
            <person name="Cole J."/>
            <person name="Wroblewski D."/>
            <person name="Mcginnis J."/>
            <person name="Musser K.A."/>
        </authorList>
    </citation>
    <scope>NUCLEOTIDE SEQUENCE [LARGE SCALE GENOMIC DNA]</scope>
    <source>
        <strain evidence="12 14">DSM 21643</strain>
    </source>
</reference>
<dbReference type="Pfam" id="PF00589">
    <property type="entry name" value="Phage_integrase"/>
    <property type="match status" value="1"/>
</dbReference>
<evidence type="ECO:0000256" key="9">
    <source>
        <dbReference type="HAMAP-Rule" id="MF_01808"/>
    </source>
</evidence>
<evidence type="ECO:0000313" key="13">
    <source>
        <dbReference type="EMBL" id="SNU79466.1"/>
    </source>
</evidence>
<sequence length="298" mass="33756">MQLSRLFDHQDDYLQTLVQQGKSAHTVAAYRRDLTQLATLLPTDCGQEPAARKHFVAALKSLSQQNTGERSMARKLSAWRQYCGWLVQQGLMAADPTETLKAPKAPERLPKALEQEMLNHLLDQHVCDEALSVRDHALFELMYGSGLRVGEVNALNLSDVLLQEGWVSVTGKGSKQRRVPLTAKSIEAIEAYLPQRVAKDNETALFTNRLGQRLSVRQIRNRLRDWALTQGSPQHISPHMLRHSYASHILQSAQNIRAVQELLGHSNLSTTQIYTKLDFDHLAKVYDDTHPRSKRQKK</sequence>
<dbReference type="HAMAP" id="MF_01808">
    <property type="entry name" value="Recomb_XerC_XerD"/>
    <property type="match status" value="1"/>
</dbReference>
<dbReference type="Proteomes" id="UP000215033">
    <property type="component" value="Chromosome 1"/>
</dbReference>
<dbReference type="PROSITE" id="PS51898">
    <property type="entry name" value="TYR_RECOMBINASE"/>
    <property type="match status" value="1"/>
</dbReference>
<dbReference type="Gene3D" id="1.10.443.10">
    <property type="entry name" value="Intergrase catalytic core"/>
    <property type="match status" value="1"/>
</dbReference>
<comment type="function">
    <text evidence="9">Site-specific tyrosine recombinase, which acts by catalyzing the cutting and rejoining of the recombining DNA molecules. The XerC-XerD complex is essential to convert dimers of the bacterial chromosome into monomers to permit their segregation at cell division. It also contributes to the segregational stability of plasmids.</text>
</comment>
<comment type="similarity">
    <text evidence="9">Belongs to the 'phage' integrase family. XerC subfamily.</text>
</comment>
<feature type="domain" description="Core-binding (CB)" evidence="11">
    <location>
        <begin position="1"/>
        <end position="87"/>
    </location>
</feature>
<evidence type="ECO:0000313" key="15">
    <source>
        <dbReference type="Proteomes" id="UP000215033"/>
    </source>
</evidence>
<dbReference type="EMBL" id="MTBM01000010">
    <property type="protein sequence ID" value="OSI09752.1"/>
    <property type="molecule type" value="Genomic_DNA"/>
</dbReference>
<proteinExistence type="inferred from homology"/>
<reference evidence="13 15" key="2">
    <citation type="submission" date="2017-06" db="EMBL/GenBank/DDBJ databases">
        <authorList>
            <consortium name="Pathogen Informatics"/>
        </authorList>
    </citation>
    <scope>NUCLEOTIDE SEQUENCE [LARGE SCALE GENOMIC DNA]</scope>
    <source>
        <strain evidence="13 15">NCTC12230</strain>
    </source>
</reference>
<dbReference type="EMBL" id="LT906434">
    <property type="protein sequence ID" value="SNU79466.1"/>
    <property type="molecule type" value="Genomic_DNA"/>
</dbReference>
<gene>
    <name evidence="9 13" type="primary">xerC</name>
    <name evidence="12" type="ORF">BWD10_08185</name>
    <name evidence="13" type="ORF">SAMEA4504057_00966</name>
</gene>
<keyword evidence="2 9" id="KW-0963">Cytoplasm</keyword>
<dbReference type="GO" id="GO:0003677">
    <property type="term" value="F:DNA binding"/>
    <property type="evidence" value="ECO:0007669"/>
    <property type="project" value="UniProtKB-UniRule"/>
</dbReference>
<keyword evidence="8 9" id="KW-0131">Cell cycle</keyword>
<dbReference type="InterPro" id="IPR010998">
    <property type="entry name" value="Integrase_recombinase_N"/>
</dbReference>
<keyword evidence="5 9" id="KW-0229">DNA integration</keyword>
<dbReference type="GO" id="GO:0005737">
    <property type="term" value="C:cytoplasm"/>
    <property type="evidence" value="ECO:0007669"/>
    <property type="project" value="UniProtKB-SubCell"/>
</dbReference>
<dbReference type="Gene3D" id="1.10.150.130">
    <property type="match status" value="1"/>
</dbReference>
<dbReference type="InterPro" id="IPR013762">
    <property type="entry name" value="Integrase-like_cat_sf"/>
</dbReference>
<comment type="subcellular location">
    <subcellularLocation>
        <location evidence="1 9">Cytoplasm</location>
    </subcellularLocation>
</comment>
<dbReference type="PANTHER" id="PTHR30349">
    <property type="entry name" value="PHAGE INTEGRASE-RELATED"/>
    <property type="match status" value="1"/>
</dbReference>
<feature type="active site" evidence="9">
    <location>
        <position position="172"/>
    </location>
</feature>
<evidence type="ECO:0000256" key="3">
    <source>
        <dbReference type="ARBA" id="ARBA00022618"/>
    </source>
</evidence>
<organism evidence="13 15">
    <name type="scientific">Neisseria zoodegmatis</name>
    <dbReference type="NCBI Taxonomy" id="326523"/>
    <lineage>
        <taxon>Bacteria</taxon>
        <taxon>Pseudomonadati</taxon>
        <taxon>Pseudomonadota</taxon>
        <taxon>Betaproteobacteria</taxon>
        <taxon>Neisseriales</taxon>
        <taxon>Neisseriaceae</taxon>
        <taxon>Neisseria</taxon>
    </lineage>
</organism>
<name>A0AB38DQE1_9NEIS</name>
<evidence type="ECO:0000256" key="5">
    <source>
        <dbReference type="ARBA" id="ARBA00022908"/>
    </source>
</evidence>
<evidence type="ECO:0000256" key="2">
    <source>
        <dbReference type="ARBA" id="ARBA00022490"/>
    </source>
</evidence>
<feature type="domain" description="Tyr recombinase" evidence="10">
    <location>
        <begin position="108"/>
        <end position="287"/>
    </location>
</feature>
<dbReference type="GO" id="GO:0051301">
    <property type="term" value="P:cell division"/>
    <property type="evidence" value="ECO:0007669"/>
    <property type="project" value="UniProtKB-KW"/>
</dbReference>
<dbReference type="InterPro" id="IPR044068">
    <property type="entry name" value="CB"/>
</dbReference>
<feature type="active site" evidence="9">
    <location>
        <position position="242"/>
    </location>
</feature>
<feature type="active site" description="O-(3'-phospho-DNA)-tyrosine intermediate" evidence="9">
    <location>
        <position position="274"/>
    </location>
</feature>
<dbReference type="RefSeq" id="WP_085363891.1">
    <property type="nucleotide sequence ID" value="NZ_LT906434.1"/>
</dbReference>
<dbReference type="SUPFAM" id="SSF56349">
    <property type="entry name" value="DNA breaking-rejoining enzymes"/>
    <property type="match status" value="1"/>
</dbReference>
<feature type="active site" evidence="9">
    <location>
        <position position="265"/>
    </location>
</feature>
<keyword evidence="6 9" id="KW-0238">DNA-binding</keyword>
<dbReference type="PANTHER" id="PTHR30349:SF81">
    <property type="entry name" value="TYROSINE RECOMBINASE XERC"/>
    <property type="match status" value="1"/>
</dbReference>
<evidence type="ECO:0000259" key="11">
    <source>
        <dbReference type="PROSITE" id="PS51900"/>
    </source>
</evidence>
<evidence type="ECO:0000256" key="4">
    <source>
        <dbReference type="ARBA" id="ARBA00022829"/>
    </source>
</evidence>
<keyword evidence="3 9" id="KW-0132">Cell division</keyword>
<dbReference type="InterPro" id="IPR050090">
    <property type="entry name" value="Tyrosine_recombinase_XerCD"/>
</dbReference>
<dbReference type="InterPro" id="IPR004107">
    <property type="entry name" value="Integrase_SAM-like_N"/>
</dbReference>
<accession>A0AB38DQE1</accession>
<dbReference type="GO" id="GO:0007059">
    <property type="term" value="P:chromosome segregation"/>
    <property type="evidence" value="ECO:0007669"/>
    <property type="project" value="UniProtKB-UniRule"/>
</dbReference>
<feature type="active site" evidence="9">
    <location>
        <position position="148"/>
    </location>
</feature>
<protein>
    <recommendedName>
        <fullName evidence="9">Tyrosine recombinase XerC</fullName>
    </recommendedName>
</protein>
<dbReference type="InterPro" id="IPR023009">
    <property type="entry name" value="Tyrosine_recombinase_XerC/XerD"/>
</dbReference>
<evidence type="ECO:0000313" key="12">
    <source>
        <dbReference type="EMBL" id="OSI09752.1"/>
    </source>
</evidence>
<dbReference type="Pfam" id="PF02899">
    <property type="entry name" value="Phage_int_SAM_1"/>
    <property type="match status" value="1"/>
</dbReference>
<keyword evidence="4 9" id="KW-0159">Chromosome partition</keyword>